<dbReference type="PROSITE" id="PS51294">
    <property type="entry name" value="HTH_MYB"/>
    <property type="match status" value="1"/>
</dbReference>
<dbReference type="AlphaFoldDB" id="A0A2T2MZU9"/>
<protein>
    <recommendedName>
        <fullName evidence="5">Myb-like domain-containing protein</fullName>
    </recommendedName>
</protein>
<dbReference type="STRING" id="1448308.A0A2T2MZU9"/>
<evidence type="ECO:0000313" key="3">
    <source>
        <dbReference type="EMBL" id="PSN58639.1"/>
    </source>
</evidence>
<feature type="domain" description="HTH myb-type" evidence="2">
    <location>
        <begin position="9"/>
        <end position="63"/>
    </location>
</feature>
<feature type="non-terminal residue" evidence="3">
    <location>
        <position position="1"/>
    </location>
</feature>
<dbReference type="InterPro" id="IPR001005">
    <property type="entry name" value="SANT/Myb"/>
</dbReference>
<evidence type="ECO:0000259" key="1">
    <source>
        <dbReference type="PROSITE" id="PS50090"/>
    </source>
</evidence>
<dbReference type="InterPro" id="IPR017930">
    <property type="entry name" value="Myb_dom"/>
</dbReference>
<dbReference type="OrthoDB" id="2143914at2759"/>
<sequence>PGMPDPAPRPRGYRRRFTFDDDRLLVDLKEKNHLTWKQIADFLPGRSSSSLKVRYCTKLKTKATVWTDEMVQKLRNAMQDYENNRWRIISAKVGNGFSSFTCRDKALEI</sequence>
<dbReference type="Gene3D" id="1.10.10.60">
    <property type="entry name" value="Homeodomain-like"/>
    <property type="match status" value="2"/>
</dbReference>
<dbReference type="SUPFAM" id="SSF46689">
    <property type="entry name" value="Homeodomain-like"/>
    <property type="match status" value="2"/>
</dbReference>
<feature type="domain" description="Myb-like" evidence="1">
    <location>
        <begin position="9"/>
        <end position="59"/>
    </location>
</feature>
<organism evidence="3 4">
    <name type="scientific">Corynespora cassiicola Philippines</name>
    <dbReference type="NCBI Taxonomy" id="1448308"/>
    <lineage>
        <taxon>Eukaryota</taxon>
        <taxon>Fungi</taxon>
        <taxon>Dikarya</taxon>
        <taxon>Ascomycota</taxon>
        <taxon>Pezizomycotina</taxon>
        <taxon>Dothideomycetes</taxon>
        <taxon>Pleosporomycetidae</taxon>
        <taxon>Pleosporales</taxon>
        <taxon>Corynesporascaceae</taxon>
        <taxon>Corynespora</taxon>
    </lineage>
</organism>
<proteinExistence type="predicted"/>
<dbReference type="PROSITE" id="PS50090">
    <property type="entry name" value="MYB_LIKE"/>
    <property type="match status" value="1"/>
</dbReference>
<evidence type="ECO:0008006" key="5">
    <source>
        <dbReference type="Google" id="ProtNLM"/>
    </source>
</evidence>
<dbReference type="Proteomes" id="UP000240883">
    <property type="component" value="Unassembled WGS sequence"/>
</dbReference>
<accession>A0A2T2MZU9</accession>
<dbReference type="Pfam" id="PF13921">
    <property type="entry name" value="Myb_DNA-bind_6"/>
    <property type="match status" value="1"/>
</dbReference>
<evidence type="ECO:0000313" key="4">
    <source>
        <dbReference type="Proteomes" id="UP000240883"/>
    </source>
</evidence>
<feature type="non-terminal residue" evidence="3">
    <location>
        <position position="109"/>
    </location>
</feature>
<evidence type="ECO:0000259" key="2">
    <source>
        <dbReference type="PROSITE" id="PS51294"/>
    </source>
</evidence>
<dbReference type="InterPro" id="IPR009057">
    <property type="entry name" value="Homeodomain-like_sf"/>
</dbReference>
<dbReference type="SMART" id="SM00717">
    <property type="entry name" value="SANT"/>
    <property type="match status" value="2"/>
</dbReference>
<dbReference type="CDD" id="cd00167">
    <property type="entry name" value="SANT"/>
    <property type="match status" value="2"/>
</dbReference>
<gene>
    <name evidence="3" type="ORF">BS50DRAFT_447164</name>
</gene>
<keyword evidence="4" id="KW-1185">Reference proteome</keyword>
<dbReference type="EMBL" id="KZ678235">
    <property type="protein sequence ID" value="PSN58639.1"/>
    <property type="molecule type" value="Genomic_DNA"/>
</dbReference>
<reference evidence="3 4" key="1">
    <citation type="journal article" date="2018" name="Front. Microbiol.">
        <title>Genome-Wide Analysis of Corynespora cassiicola Leaf Fall Disease Putative Effectors.</title>
        <authorList>
            <person name="Lopez D."/>
            <person name="Ribeiro S."/>
            <person name="Label P."/>
            <person name="Fumanal B."/>
            <person name="Venisse J.S."/>
            <person name="Kohler A."/>
            <person name="de Oliveira R.R."/>
            <person name="Labutti K."/>
            <person name="Lipzen A."/>
            <person name="Lail K."/>
            <person name="Bauer D."/>
            <person name="Ohm R.A."/>
            <person name="Barry K.W."/>
            <person name="Spatafora J."/>
            <person name="Grigoriev I.V."/>
            <person name="Martin F.M."/>
            <person name="Pujade-Renaud V."/>
        </authorList>
    </citation>
    <scope>NUCLEOTIDE SEQUENCE [LARGE SCALE GENOMIC DNA]</scope>
    <source>
        <strain evidence="3 4">Philippines</strain>
    </source>
</reference>
<name>A0A2T2MZU9_CORCC</name>